<dbReference type="Gene3D" id="3.40.50.150">
    <property type="entry name" value="Vaccinia Virus protein VP39"/>
    <property type="match status" value="1"/>
</dbReference>
<proteinExistence type="predicted"/>
<accession>A0ABW0GKS7</accession>
<organism evidence="2 3">
    <name type="scientific">Aquipuribacter nitratireducens</name>
    <dbReference type="NCBI Taxonomy" id="650104"/>
    <lineage>
        <taxon>Bacteria</taxon>
        <taxon>Bacillati</taxon>
        <taxon>Actinomycetota</taxon>
        <taxon>Actinomycetes</taxon>
        <taxon>Micrococcales</taxon>
        <taxon>Intrasporangiaceae</taxon>
        <taxon>Aquipuribacter</taxon>
    </lineage>
</organism>
<sequence length="427" mass="43661">MGEGAAGAGDGAPTGLSALLRPEGWALLEALPPYDPDRALALGERLRADGVPPGTVAAALTQSRLRAAARDKVGAFADGMLFTPDGLEQATRLPVAARHAARLRAAGATRVADLGCGIGVDALAMAGMDLAVDAVERDEATAAVATVNLRHFPRARVHLGDATGFPAALPVAQPGTPGGVDAAWADPARRAGGRRLTDPEAWSPPLSWALGLPGTGVRAVGVKVAPGVDHALVAPGGPAHGWTAAWTSVDGDVVEAVLWWGAAAVTGAARSATVLRSVTRDGAVEVQEAGTLTDVGLPVPPVGGVGAYLHEPDGAVVRAGLVGHVAAAVGGRLLDPMIAYVTADDLVPSPLARSYEVRAVLPWGLKRLRAYLRGHGVGRVTVKRRGSPIDPDELRRALRLDGDGEATVVLTRRGDERLVLVVDPVTA</sequence>
<dbReference type="GO" id="GO:0008168">
    <property type="term" value="F:methyltransferase activity"/>
    <property type="evidence" value="ECO:0007669"/>
    <property type="project" value="UniProtKB-KW"/>
</dbReference>
<protein>
    <submittedName>
        <fullName evidence="2">SAM-dependent methyltransferase</fullName>
    </submittedName>
</protein>
<feature type="domain" description="THUMP-like" evidence="1">
    <location>
        <begin position="352"/>
        <end position="423"/>
    </location>
</feature>
<dbReference type="RefSeq" id="WP_340266958.1">
    <property type="nucleotide sequence ID" value="NZ_JBBEOG010000001.1"/>
</dbReference>
<dbReference type="Pfam" id="PF18096">
    <property type="entry name" value="Thump_like"/>
    <property type="match status" value="1"/>
</dbReference>
<dbReference type="InterPro" id="IPR041497">
    <property type="entry name" value="Thump-like"/>
</dbReference>
<dbReference type="SUPFAM" id="SSF53335">
    <property type="entry name" value="S-adenosyl-L-methionine-dependent methyltransferases"/>
    <property type="match status" value="1"/>
</dbReference>
<keyword evidence="2" id="KW-0489">Methyltransferase</keyword>
<dbReference type="CDD" id="cd02440">
    <property type="entry name" value="AdoMet_MTases"/>
    <property type="match status" value="1"/>
</dbReference>
<dbReference type="EMBL" id="JBHSLD010000006">
    <property type="protein sequence ID" value="MFC5380118.1"/>
    <property type="molecule type" value="Genomic_DNA"/>
</dbReference>
<name>A0ABW0GKS7_9MICO</name>
<evidence type="ECO:0000313" key="3">
    <source>
        <dbReference type="Proteomes" id="UP001596122"/>
    </source>
</evidence>
<dbReference type="Proteomes" id="UP001596122">
    <property type="component" value="Unassembled WGS sequence"/>
</dbReference>
<dbReference type="InterPro" id="IPR029063">
    <property type="entry name" value="SAM-dependent_MTases_sf"/>
</dbReference>
<gene>
    <name evidence="2" type="ORF">ACFPJ6_04900</name>
</gene>
<evidence type="ECO:0000259" key="1">
    <source>
        <dbReference type="Pfam" id="PF18096"/>
    </source>
</evidence>
<dbReference type="GO" id="GO:0032259">
    <property type="term" value="P:methylation"/>
    <property type="evidence" value="ECO:0007669"/>
    <property type="project" value="UniProtKB-KW"/>
</dbReference>
<evidence type="ECO:0000313" key="2">
    <source>
        <dbReference type="EMBL" id="MFC5380118.1"/>
    </source>
</evidence>
<keyword evidence="2" id="KW-0808">Transferase</keyword>
<comment type="caution">
    <text evidence="2">The sequence shown here is derived from an EMBL/GenBank/DDBJ whole genome shotgun (WGS) entry which is preliminary data.</text>
</comment>
<reference evidence="3" key="1">
    <citation type="journal article" date="2019" name="Int. J. Syst. Evol. Microbiol.">
        <title>The Global Catalogue of Microorganisms (GCM) 10K type strain sequencing project: providing services to taxonomists for standard genome sequencing and annotation.</title>
        <authorList>
            <consortium name="The Broad Institute Genomics Platform"/>
            <consortium name="The Broad Institute Genome Sequencing Center for Infectious Disease"/>
            <person name="Wu L."/>
            <person name="Ma J."/>
        </authorList>
    </citation>
    <scope>NUCLEOTIDE SEQUENCE [LARGE SCALE GENOMIC DNA]</scope>
    <source>
        <strain evidence="3">CCUG 43114</strain>
    </source>
</reference>
<keyword evidence="3" id="KW-1185">Reference proteome</keyword>